<dbReference type="Proteomes" id="UP001190700">
    <property type="component" value="Unassembled WGS sequence"/>
</dbReference>
<organism evidence="4 5">
    <name type="scientific">Cymbomonas tetramitiformis</name>
    <dbReference type="NCBI Taxonomy" id="36881"/>
    <lineage>
        <taxon>Eukaryota</taxon>
        <taxon>Viridiplantae</taxon>
        <taxon>Chlorophyta</taxon>
        <taxon>Pyramimonadophyceae</taxon>
        <taxon>Pyramimonadales</taxon>
        <taxon>Pyramimonadaceae</taxon>
        <taxon>Cymbomonas</taxon>
    </lineage>
</organism>
<keyword evidence="1" id="KW-0175">Coiled coil</keyword>
<evidence type="ECO:0000259" key="3">
    <source>
        <dbReference type="Pfam" id="PF03184"/>
    </source>
</evidence>
<evidence type="ECO:0000256" key="1">
    <source>
        <dbReference type="SAM" id="Coils"/>
    </source>
</evidence>
<dbReference type="AlphaFoldDB" id="A0AAE0C680"/>
<feature type="region of interest" description="Disordered" evidence="2">
    <location>
        <begin position="156"/>
        <end position="178"/>
    </location>
</feature>
<gene>
    <name evidence="4" type="ORF">CYMTET_42369</name>
</gene>
<feature type="domain" description="DDE-1" evidence="3">
    <location>
        <begin position="11"/>
        <end position="110"/>
    </location>
</feature>
<accession>A0AAE0C680</accession>
<evidence type="ECO:0000256" key="2">
    <source>
        <dbReference type="SAM" id="MobiDB-lite"/>
    </source>
</evidence>
<name>A0AAE0C680_9CHLO</name>
<dbReference type="InterPro" id="IPR004875">
    <property type="entry name" value="DDE_SF_endonuclease_dom"/>
</dbReference>
<dbReference type="GO" id="GO:0003676">
    <property type="term" value="F:nucleic acid binding"/>
    <property type="evidence" value="ECO:0007669"/>
    <property type="project" value="InterPro"/>
</dbReference>
<sequence length="310" mass="33679">MYPDMTPENPIAVICDGHGSHLSCQLLTFCREVGIIILLRPPHTTNISQGEDVVNFGKFKPLFRTAKAHRLLEKLNTGSKTLFLDMGDLMPCTAAAWEAAFSKKENTKAWAAIGVNPFTRCVYWELRRKEEATQARVKKVEGVNLEVLTFGFKGKEPRNKAGEEEEEEGEGEGEGERRYSRLETVAKQKEQSAAETLVRKREAAEKELQRSVKYAKLAEAAQQKLAQAGQDVKQAKLLKEELVGVLRGMGETPASSARKEVLEGALQELLGQPTPAATAEEEAAAATGAAAAEPATVTTTAIPATSSVAN</sequence>
<dbReference type="EMBL" id="LGRX02028365">
    <property type="protein sequence ID" value="KAK3248160.1"/>
    <property type="molecule type" value="Genomic_DNA"/>
</dbReference>
<evidence type="ECO:0000313" key="4">
    <source>
        <dbReference type="EMBL" id="KAK3248160.1"/>
    </source>
</evidence>
<dbReference type="Pfam" id="PF03184">
    <property type="entry name" value="DDE_1"/>
    <property type="match status" value="1"/>
</dbReference>
<evidence type="ECO:0000313" key="5">
    <source>
        <dbReference type="Proteomes" id="UP001190700"/>
    </source>
</evidence>
<feature type="compositionally biased region" description="Acidic residues" evidence="2">
    <location>
        <begin position="163"/>
        <end position="173"/>
    </location>
</feature>
<proteinExistence type="predicted"/>
<feature type="compositionally biased region" description="Low complexity" evidence="2">
    <location>
        <begin position="273"/>
        <end position="310"/>
    </location>
</feature>
<reference evidence="4 5" key="1">
    <citation type="journal article" date="2015" name="Genome Biol. Evol.">
        <title>Comparative Genomics of a Bacterivorous Green Alga Reveals Evolutionary Causalities and Consequences of Phago-Mixotrophic Mode of Nutrition.</title>
        <authorList>
            <person name="Burns J.A."/>
            <person name="Paasch A."/>
            <person name="Narechania A."/>
            <person name="Kim E."/>
        </authorList>
    </citation>
    <scope>NUCLEOTIDE SEQUENCE [LARGE SCALE GENOMIC DNA]</scope>
    <source>
        <strain evidence="4 5">PLY_AMNH</strain>
    </source>
</reference>
<feature type="coiled-coil region" evidence="1">
    <location>
        <begin position="187"/>
        <end position="238"/>
    </location>
</feature>
<comment type="caution">
    <text evidence="4">The sequence shown here is derived from an EMBL/GenBank/DDBJ whole genome shotgun (WGS) entry which is preliminary data.</text>
</comment>
<feature type="region of interest" description="Disordered" evidence="2">
    <location>
        <begin position="272"/>
        <end position="310"/>
    </location>
</feature>
<keyword evidence="5" id="KW-1185">Reference proteome</keyword>
<protein>
    <recommendedName>
        <fullName evidence="3">DDE-1 domain-containing protein</fullName>
    </recommendedName>
</protein>